<protein>
    <submittedName>
        <fullName evidence="1">Uncharacterized protein</fullName>
    </submittedName>
</protein>
<reference evidence="1 2" key="1">
    <citation type="journal article" date="2006" name="Science">
        <title>The genome of black cottonwood, Populus trichocarpa (Torr. &amp; Gray).</title>
        <authorList>
            <person name="Tuskan G.A."/>
            <person name="Difazio S."/>
            <person name="Jansson S."/>
            <person name="Bohlmann J."/>
            <person name="Grigoriev I."/>
            <person name="Hellsten U."/>
            <person name="Putnam N."/>
            <person name="Ralph S."/>
            <person name="Rombauts S."/>
            <person name="Salamov A."/>
            <person name="Schein J."/>
            <person name="Sterck L."/>
            <person name="Aerts A."/>
            <person name="Bhalerao R.R."/>
            <person name="Bhalerao R.P."/>
            <person name="Blaudez D."/>
            <person name="Boerjan W."/>
            <person name="Brun A."/>
            <person name="Brunner A."/>
            <person name="Busov V."/>
            <person name="Campbell M."/>
            <person name="Carlson J."/>
            <person name="Chalot M."/>
            <person name="Chapman J."/>
            <person name="Chen G.L."/>
            <person name="Cooper D."/>
            <person name="Coutinho P.M."/>
            <person name="Couturier J."/>
            <person name="Covert S."/>
            <person name="Cronk Q."/>
            <person name="Cunningham R."/>
            <person name="Davis J."/>
            <person name="Degroeve S."/>
            <person name="Dejardin A."/>
            <person name="Depamphilis C."/>
            <person name="Detter J."/>
            <person name="Dirks B."/>
            <person name="Dubchak I."/>
            <person name="Duplessis S."/>
            <person name="Ehlting J."/>
            <person name="Ellis B."/>
            <person name="Gendler K."/>
            <person name="Goodstein D."/>
            <person name="Gribskov M."/>
            <person name="Grimwood J."/>
            <person name="Groover A."/>
            <person name="Gunter L."/>
            <person name="Hamberger B."/>
            <person name="Heinze B."/>
            <person name="Helariutta Y."/>
            <person name="Henrissat B."/>
            <person name="Holligan D."/>
            <person name="Holt R."/>
            <person name="Huang W."/>
            <person name="Islam-Faridi N."/>
            <person name="Jones S."/>
            <person name="Jones-Rhoades M."/>
            <person name="Jorgensen R."/>
            <person name="Joshi C."/>
            <person name="Kangasjarvi J."/>
            <person name="Karlsson J."/>
            <person name="Kelleher C."/>
            <person name="Kirkpatrick R."/>
            <person name="Kirst M."/>
            <person name="Kohler A."/>
            <person name="Kalluri U."/>
            <person name="Larimer F."/>
            <person name="Leebens-Mack J."/>
            <person name="Leple J.C."/>
            <person name="Locascio P."/>
            <person name="Lou Y."/>
            <person name="Lucas S."/>
            <person name="Martin F."/>
            <person name="Montanini B."/>
            <person name="Napoli C."/>
            <person name="Nelson D.R."/>
            <person name="Nelson C."/>
            <person name="Nieminen K."/>
            <person name="Nilsson O."/>
            <person name="Pereda V."/>
            <person name="Peter G."/>
            <person name="Philippe R."/>
            <person name="Pilate G."/>
            <person name="Poliakov A."/>
            <person name="Razumovskaya J."/>
            <person name="Richardson P."/>
            <person name="Rinaldi C."/>
            <person name="Ritland K."/>
            <person name="Rouze P."/>
            <person name="Ryaboy D."/>
            <person name="Schmutz J."/>
            <person name="Schrader J."/>
            <person name="Segerman B."/>
            <person name="Shin H."/>
            <person name="Siddiqui A."/>
            <person name="Sterky F."/>
            <person name="Terry A."/>
            <person name="Tsai C.J."/>
            <person name="Uberbacher E."/>
            <person name="Unneberg P."/>
            <person name="Vahala J."/>
            <person name="Wall K."/>
            <person name="Wessler S."/>
            <person name="Yang G."/>
            <person name="Yin T."/>
            <person name="Douglas C."/>
            <person name="Marra M."/>
            <person name="Sandberg G."/>
            <person name="Van de Peer Y."/>
            <person name="Rokhsar D."/>
        </authorList>
    </citation>
    <scope>NUCLEOTIDE SEQUENCE [LARGE SCALE GENOMIC DNA]</scope>
    <source>
        <strain evidence="2">cv. Nisqually</strain>
    </source>
</reference>
<dbReference type="InterPro" id="IPR027417">
    <property type="entry name" value="P-loop_NTPase"/>
</dbReference>
<gene>
    <name evidence="1" type="ORF">POPTR_001G411900</name>
</gene>
<dbReference type="Proteomes" id="UP000006729">
    <property type="component" value="Chromosome 1"/>
</dbReference>
<evidence type="ECO:0000313" key="1">
    <source>
        <dbReference type="EMBL" id="PNT59475.1"/>
    </source>
</evidence>
<name>A0A2K2CBS6_POPTR</name>
<evidence type="ECO:0000313" key="2">
    <source>
        <dbReference type="Proteomes" id="UP000006729"/>
    </source>
</evidence>
<dbReference type="Gene3D" id="3.40.50.300">
    <property type="entry name" value="P-loop containing nucleotide triphosphate hydrolases"/>
    <property type="match status" value="1"/>
</dbReference>
<dbReference type="EMBL" id="CM009290">
    <property type="protein sequence ID" value="PNT59475.1"/>
    <property type="molecule type" value="Genomic_DNA"/>
</dbReference>
<organism evidence="1 2">
    <name type="scientific">Populus trichocarpa</name>
    <name type="common">Western balsam poplar</name>
    <name type="synonym">Populus balsamifera subsp. trichocarpa</name>
    <dbReference type="NCBI Taxonomy" id="3694"/>
    <lineage>
        <taxon>Eukaryota</taxon>
        <taxon>Viridiplantae</taxon>
        <taxon>Streptophyta</taxon>
        <taxon>Embryophyta</taxon>
        <taxon>Tracheophyta</taxon>
        <taxon>Spermatophyta</taxon>
        <taxon>Magnoliopsida</taxon>
        <taxon>eudicotyledons</taxon>
        <taxon>Gunneridae</taxon>
        <taxon>Pentapetalae</taxon>
        <taxon>rosids</taxon>
        <taxon>fabids</taxon>
        <taxon>Malpighiales</taxon>
        <taxon>Salicaceae</taxon>
        <taxon>Saliceae</taxon>
        <taxon>Populus</taxon>
    </lineage>
</organism>
<dbReference type="AlphaFoldDB" id="A0A2K2CBS6"/>
<sequence>MNYKVKFGGLLLINRHYKVKFRFTSAILVAEIIHGLQPQTVESPNLLKLRNAKFIIALKKLDNICGGKPVAKHL</sequence>
<keyword evidence="2" id="KW-1185">Reference proteome</keyword>
<dbReference type="STRING" id="3694.A0A2K2CBS6"/>
<proteinExistence type="predicted"/>
<dbReference type="InParanoid" id="A0A2K2CBS6"/>
<accession>A0A2K2CBS6</accession>